<keyword evidence="2 9" id="KW-0716">Sensory transduction</keyword>
<evidence type="ECO:0000313" key="11">
    <source>
        <dbReference type="Proteomes" id="UP000639338"/>
    </source>
</evidence>
<evidence type="ECO:0000313" key="10">
    <source>
        <dbReference type="EMBL" id="KAF7989840.1"/>
    </source>
</evidence>
<accession>A0A835CR57</accession>
<sequence length="382" mass="45066">MQVHRLNSMILKILGVWKPYKDRYYIFKFYKINLTIFIFIFMIAQFVTVLNEDTAKIWDRKIAFSVGFISLMGLIKRLNIMYQQKNITDIFETLKNDKPFKIEDQSEKNIQDYHYRCLKRLTLIFTSCAVIGAILHLGKKLNSHELPILPFGTGILVEISNQFFYKLMSYILTTLSFIGILMTVSYNTLFFTMMMIICSQVDVLKYRYQIMVENLKINRSDDQNIDDKLIIEKKIITDFVDNHSEVLEMSQKICDIFSTIIFMQYAYSTIGLCLSSYVLTRDILLSAEFLSHTIIPSLYALEISLICYISNEMKNQYEELYDAIYDVDWTNFDQSTKKSMMILMMKTREPFFFKCGKLFEPSRESLLAVCTIFILIFHLIQY</sequence>
<keyword evidence="5 9" id="KW-1133">Transmembrane helix</keyword>
<evidence type="ECO:0000256" key="1">
    <source>
        <dbReference type="ARBA" id="ARBA00004141"/>
    </source>
</evidence>
<keyword evidence="6 9" id="KW-0472">Membrane</keyword>
<proteinExistence type="inferred from homology"/>
<dbReference type="PANTHER" id="PTHR21137">
    <property type="entry name" value="ODORANT RECEPTOR"/>
    <property type="match status" value="1"/>
</dbReference>
<gene>
    <name evidence="10" type="ORF">HCN44_008514</name>
</gene>
<evidence type="ECO:0000256" key="8">
    <source>
        <dbReference type="ARBA" id="ARBA00023224"/>
    </source>
</evidence>
<protein>
    <recommendedName>
        <fullName evidence="9">Odorant receptor</fullName>
    </recommendedName>
</protein>
<dbReference type="GO" id="GO:0007165">
    <property type="term" value="P:signal transduction"/>
    <property type="evidence" value="ECO:0007669"/>
    <property type="project" value="UniProtKB-KW"/>
</dbReference>
<dbReference type="PANTHER" id="PTHR21137:SF43">
    <property type="entry name" value="ODORANT RECEPTOR 47A-RELATED"/>
    <property type="match status" value="1"/>
</dbReference>
<dbReference type="Proteomes" id="UP000639338">
    <property type="component" value="Unassembled WGS sequence"/>
</dbReference>
<feature type="transmembrane region" description="Helical" evidence="9">
    <location>
        <begin position="29"/>
        <end position="50"/>
    </location>
</feature>
<evidence type="ECO:0000256" key="9">
    <source>
        <dbReference type="RuleBase" id="RU351113"/>
    </source>
</evidence>
<comment type="similarity">
    <text evidence="9">Belongs to the insect chemoreceptor superfamily. Heteromeric odorant receptor channel (TC 1.A.69) family.</text>
</comment>
<dbReference type="OrthoDB" id="6597368at2759"/>
<keyword evidence="11" id="KW-1185">Reference proteome</keyword>
<reference evidence="10 11" key="1">
    <citation type="submission" date="2020-08" db="EMBL/GenBank/DDBJ databases">
        <title>Aphidius gifuensis genome sequencing and assembly.</title>
        <authorList>
            <person name="Du Z."/>
        </authorList>
    </citation>
    <scope>NUCLEOTIDE SEQUENCE [LARGE SCALE GENOMIC DNA]</scope>
    <source>
        <strain evidence="10">YNYX2018</strain>
        <tissue evidence="10">Adults</tissue>
    </source>
</reference>
<comment type="subcellular location">
    <subcellularLocation>
        <location evidence="9">Cell membrane</location>
        <topology evidence="9">Multi-pass membrane protein</topology>
    </subcellularLocation>
    <subcellularLocation>
        <location evidence="1">Membrane</location>
        <topology evidence="1">Multi-pass membrane protein</topology>
    </subcellularLocation>
</comment>
<dbReference type="InterPro" id="IPR004117">
    <property type="entry name" value="7tm6_olfct_rcpt"/>
</dbReference>
<dbReference type="AlphaFoldDB" id="A0A835CR57"/>
<evidence type="ECO:0000256" key="5">
    <source>
        <dbReference type="ARBA" id="ARBA00022989"/>
    </source>
</evidence>
<evidence type="ECO:0000256" key="6">
    <source>
        <dbReference type="ARBA" id="ARBA00023136"/>
    </source>
</evidence>
<keyword evidence="7 9" id="KW-0675">Receptor</keyword>
<dbReference type="GO" id="GO:0004984">
    <property type="term" value="F:olfactory receptor activity"/>
    <property type="evidence" value="ECO:0007669"/>
    <property type="project" value="InterPro"/>
</dbReference>
<name>A0A835CR57_APHGI</name>
<feature type="transmembrane region" description="Helical" evidence="9">
    <location>
        <begin position="121"/>
        <end position="138"/>
    </location>
</feature>
<evidence type="ECO:0000256" key="3">
    <source>
        <dbReference type="ARBA" id="ARBA00022692"/>
    </source>
</evidence>
<dbReference type="EMBL" id="JACMRX010000005">
    <property type="protein sequence ID" value="KAF7989840.1"/>
    <property type="molecule type" value="Genomic_DNA"/>
</dbReference>
<feature type="transmembrane region" description="Helical" evidence="9">
    <location>
        <begin position="289"/>
        <end position="309"/>
    </location>
</feature>
<keyword evidence="4 9" id="KW-0552">Olfaction</keyword>
<organism evidence="10 11">
    <name type="scientific">Aphidius gifuensis</name>
    <name type="common">Parasitoid wasp</name>
    <dbReference type="NCBI Taxonomy" id="684658"/>
    <lineage>
        <taxon>Eukaryota</taxon>
        <taxon>Metazoa</taxon>
        <taxon>Ecdysozoa</taxon>
        <taxon>Arthropoda</taxon>
        <taxon>Hexapoda</taxon>
        <taxon>Insecta</taxon>
        <taxon>Pterygota</taxon>
        <taxon>Neoptera</taxon>
        <taxon>Endopterygota</taxon>
        <taxon>Hymenoptera</taxon>
        <taxon>Apocrita</taxon>
        <taxon>Ichneumonoidea</taxon>
        <taxon>Braconidae</taxon>
        <taxon>Aphidiinae</taxon>
        <taxon>Aphidius</taxon>
    </lineage>
</organism>
<dbReference type="Pfam" id="PF02949">
    <property type="entry name" value="7tm_6"/>
    <property type="match status" value="1"/>
</dbReference>
<dbReference type="GO" id="GO:0005886">
    <property type="term" value="C:plasma membrane"/>
    <property type="evidence" value="ECO:0007669"/>
    <property type="project" value="UniProtKB-SubCell"/>
</dbReference>
<evidence type="ECO:0000256" key="4">
    <source>
        <dbReference type="ARBA" id="ARBA00022725"/>
    </source>
</evidence>
<feature type="transmembrane region" description="Helical" evidence="9">
    <location>
        <begin position="170"/>
        <end position="197"/>
    </location>
</feature>
<keyword evidence="8 9" id="KW-0807">Transducer</keyword>
<evidence type="ECO:0000256" key="2">
    <source>
        <dbReference type="ARBA" id="ARBA00022606"/>
    </source>
</evidence>
<keyword evidence="3 9" id="KW-0812">Transmembrane</keyword>
<feature type="transmembrane region" description="Helical" evidence="9">
    <location>
        <begin position="62"/>
        <end position="80"/>
    </location>
</feature>
<dbReference type="GO" id="GO:0005549">
    <property type="term" value="F:odorant binding"/>
    <property type="evidence" value="ECO:0007669"/>
    <property type="project" value="InterPro"/>
</dbReference>
<comment type="caution">
    <text evidence="9">Lacks conserved residue(s) required for the propagation of feature annotation.</text>
</comment>
<comment type="caution">
    <text evidence="10">The sequence shown here is derived from an EMBL/GenBank/DDBJ whole genome shotgun (WGS) entry which is preliminary data.</text>
</comment>
<evidence type="ECO:0000256" key="7">
    <source>
        <dbReference type="ARBA" id="ARBA00023170"/>
    </source>
</evidence>
<feature type="transmembrane region" description="Helical" evidence="9">
    <location>
        <begin position="256"/>
        <end position="277"/>
    </location>
</feature>